<feature type="non-terminal residue" evidence="1">
    <location>
        <position position="243"/>
    </location>
</feature>
<dbReference type="SUPFAM" id="SSF63825">
    <property type="entry name" value="YWTD domain"/>
    <property type="match status" value="1"/>
</dbReference>
<accession>A0A382T4C0</accession>
<evidence type="ECO:0008006" key="2">
    <source>
        <dbReference type="Google" id="ProtNLM"/>
    </source>
</evidence>
<evidence type="ECO:0000313" key="1">
    <source>
        <dbReference type="EMBL" id="SVD16228.1"/>
    </source>
</evidence>
<dbReference type="InterPro" id="IPR027589">
    <property type="entry name" value="Choice_anch_B"/>
</dbReference>
<dbReference type="NCBIfam" id="TIGR04312">
    <property type="entry name" value="choice_anch_B"/>
    <property type="match status" value="1"/>
</dbReference>
<gene>
    <name evidence="1" type="ORF">METZ01_LOCUS369082</name>
</gene>
<dbReference type="EMBL" id="UINC01133349">
    <property type="protein sequence ID" value="SVD16228.1"/>
    <property type="molecule type" value="Genomic_DNA"/>
</dbReference>
<reference evidence="1" key="1">
    <citation type="submission" date="2018-05" db="EMBL/GenBank/DDBJ databases">
        <authorList>
            <person name="Lanie J.A."/>
            <person name="Ng W.-L."/>
            <person name="Kazmierczak K.M."/>
            <person name="Andrzejewski T.M."/>
            <person name="Davidsen T.M."/>
            <person name="Wayne K.J."/>
            <person name="Tettelin H."/>
            <person name="Glass J.I."/>
            <person name="Rusch D."/>
            <person name="Podicherti R."/>
            <person name="Tsui H.-C.T."/>
            <person name="Winkler M.E."/>
        </authorList>
    </citation>
    <scope>NUCLEOTIDE SEQUENCE</scope>
</reference>
<sequence length="243" mass="26532">MKKLLLILLYLPLFTLAQQTATLLYHWQDSTLVASTAYNSPYNECWGFEVNGSEIAVIGSTAGTHFFDVTDPANSTEVAFVAGAYTGAGVIHRDYHDFQGYLYVVCDEGSTSTLQIIDISNLPNTVNTVYDSNQLFTQAHNIFIDTATAKLYACASNTAMDIYSLHDPINPVLLHSYTSVGHVHDAYVRNDTAYLNCGGSGFKIVDFSVLDLTTPVQPIELASLTSYPDAGYNHSGWLSDDGT</sequence>
<name>A0A382T4C0_9ZZZZ</name>
<proteinExistence type="predicted"/>
<dbReference type="AlphaFoldDB" id="A0A382T4C0"/>
<protein>
    <recommendedName>
        <fullName evidence="2">Choice-of-anchor B family protein</fullName>
    </recommendedName>
</protein>
<organism evidence="1">
    <name type="scientific">marine metagenome</name>
    <dbReference type="NCBI Taxonomy" id="408172"/>
    <lineage>
        <taxon>unclassified sequences</taxon>
        <taxon>metagenomes</taxon>
        <taxon>ecological metagenomes</taxon>
    </lineage>
</organism>